<comment type="caution">
    <text evidence="9">Lacks conserved residue(s) required for the propagation of feature annotation.</text>
</comment>
<evidence type="ECO:0000313" key="13">
    <source>
        <dbReference type="Proteomes" id="UP001597414"/>
    </source>
</evidence>
<dbReference type="Pfam" id="PF01734">
    <property type="entry name" value="Patatin"/>
    <property type="match status" value="1"/>
</dbReference>
<comment type="caution">
    <text evidence="12">The sequence shown here is derived from an EMBL/GenBank/DDBJ whole genome shotgun (WGS) entry which is preliminary data.</text>
</comment>
<keyword evidence="4 9" id="KW-0378">Hydrolase</keyword>
<dbReference type="Gene3D" id="3.40.1090.10">
    <property type="entry name" value="Cytosolic phospholipase A2 catalytic domain"/>
    <property type="match status" value="2"/>
</dbReference>
<protein>
    <submittedName>
        <fullName evidence="12">Cyclic nucleotide-binding and patatin-like phospholipase domain-containing protein</fullName>
        <ecNumber evidence="12">3.1.1.-</ecNumber>
    </submittedName>
</protein>
<evidence type="ECO:0000256" key="9">
    <source>
        <dbReference type="PROSITE-ProRule" id="PRU01161"/>
    </source>
</evidence>
<evidence type="ECO:0000256" key="1">
    <source>
        <dbReference type="ARBA" id="ARBA00004370"/>
    </source>
</evidence>
<evidence type="ECO:0000256" key="7">
    <source>
        <dbReference type="ARBA" id="ARBA00023098"/>
    </source>
</evidence>
<feature type="domain" description="Cyclic nucleotide-binding" evidence="10">
    <location>
        <begin position="18"/>
        <end position="120"/>
    </location>
</feature>
<dbReference type="CDD" id="cd00038">
    <property type="entry name" value="CAP_ED"/>
    <property type="match status" value="1"/>
</dbReference>
<keyword evidence="7 9" id="KW-0443">Lipid metabolism</keyword>
<accession>A0ABW5B780</accession>
<dbReference type="InterPro" id="IPR018490">
    <property type="entry name" value="cNMP-bd_dom_sf"/>
</dbReference>
<evidence type="ECO:0000256" key="2">
    <source>
        <dbReference type="ARBA" id="ARBA00006636"/>
    </source>
</evidence>
<dbReference type="InterPro" id="IPR002641">
    <property type="entry name" value="PNPLA_dom"/>
</dbReference>
<feature type="active site" description="Proton acceptor" evidence="9">
    <location>
        <position position="464"/>
    </location>
</feature>
<dbReference type="PROSITE" id="PS50042">
    <property type="entry name" value="CNMP_BINDING_3"/>
    <property type="match status" value="1"/>
</dbReference>
<evidence type="ECO:0000313" key="12">
    <source>
        <dbReference type="EMBL" id="MFD2200495.1"/>
    </source>
</evidence>
<dbReference type="InterPro" id="IPR014710">
    <property type="entry name" value="RmlC-like_jellyroll"/>
</dbReference>
<dbReference type="Pfam" id="PF00027">
    <property type="entry name" value="cNMP_binding"/>
    <property type="match status" value="1"/>
</dbReference>
<evidence type="ECO:0000256" key="3">
    <source>
        <dbReference type="ARBA" id="ARBA00022692"/>
    </source>
</evidence>
<keyword evidence="6" id="KW-1133">Transmembrane helix</keyword>
<keyword evidence="8" id="KW-0472">Membrane</keyword>
<dbReference type="InterPro" id="IPR016035">
    <property type="entry name" value="Acyl_Trfase/lysoPLipase"/>
</dbReference>
<organism evidence="12 13">
    <name type="scientific">Shivajiella indica</name>
    <dbReference type="NCBI Taxonomy" id="872115"/>
    <lineage>
        <taxon>Bacteria</taxon>
        <taxon>Pseudomonadati</taxon>
        <taxon>Bacteroidota</taxon>
        <taxon>Cytophagia</taxon>
        <taxon>Cytophagales</taxon>
        <taxon>Cyclobacteriaceae</taxon>
        <taxon>Shivajiella</taxon>
    </lineage>
</organism>
<evidence type="ECO:0000256" key="5">
    <source>
        <dbReference type="ARBA" id="ARBA00022963"/>
    </source>
</evidence>
<dbReference type="SMART" id="SM00100">
    <property type="entry name" value="cNMP"/>
    <property type="match status" value="1"/>
</dbReference>
<reference evidence="13" key="1">
    <citation type="journal article" date="2019" name="Int. J. Syst. Evol. Microbiol.">
        <title>The Global Catalogue of Microorganisms (GCM) 10K type strain sequencing project: providing services to taxonomists for standard genome sequencing and annotation.</title>
        <authorList>
            <consortium name="The Broad Institute Genomics Platform"/>
            <consortium name="The Broad Institute Genome Sequencing Center for Infectious Disease"/>
            <person name="Wu L."/>
            <person name="Ma J."/>
        </authorList>
    </citation>
    <scope>NUCLEOTIDE SEQUENCE [LARGE SCALE GENOMIC DNA]</scope>
    <source>
        <strain evidence="13">KCTC 19812</strain>
    </source>
</reference>
<evidence type="ECO:0000259" key="10">
    <source>
        <dbReference type="PROSITE" id="PS50042"/>
    </source>
</evidence>
<keyword evidence="13" id="KW-1185">Reference proteome</keyword>
<feature type="short sequence motif" description="GXSXG" evidence="9">
    <location>
        <begin position="347"/>
        <end position="351"/>
    </location>
</feature>
<name>A0ABW5B780_9BACT</name>
<dbReference type="GO" id="GO:0016787">
    <property type="term" value="F:hydrolase activity"/>
    <property type="evidence" value="ECO:0007669"/>
    <property type="project" value="UniProtKB-KW"/>
</dbReference>
<feature type="domain" description="PNPLA" evidence="11">
    <location>
        <begin position="316"/>
        <end position="477"/>
    </location>
</feature>
<evidence type="ECO:0000256" key="6">
    <source>
        <dbReference type="ARBA" id="ARBA00022989"/>
    </source>
</evidence>
<dbReference type="RefSeq" id="WP_380800215.1">
    <property type="nucleotide sequence ID" value="NZ_JBHUIV010000006.1"/>
</dbReference>
<dbReference type="InterPro" id="IPR050301">
    <property type="entry name" value="NTE"/>
</dbReference>
<evidence type="ECO:0000259" key="11">
    <source>
        <dbReference type="PROSITE" id="PS51635"/>
    </source>
</evidence>
<dbReference type="InterPro" id="IPR000595">
    <property type="entry name" value="cNMP-bd_dom"/>
</dbReference>
<dbReference type="Pfam" id="PF24179">
    <property type="entry name" value="NTE_Ploop"/>
    <property type="match status" value="1"/>
</dbReference>
<feature type="active site" description="Nucleophile" evidence="9">
    <location>
        <position position="349"/>
    </location>
</feature>
<comment type="similarity">
    <text evidence="2">Belongs to the NTE family.</text>
</comment>
<proteinExistence type="inferred from homology"/>
<keyword evidence="3" id="KW-0812">Transmembrane</keyword>
<dbReference type="PANTHER" id="PTHR14226:SF29">
    <property type="entry name" value="NEUROPATHY TARGET ESTERASE SWS"/>
    <property type="match status" value="1"/>
</dbReference>
<gene>
    <name evidence="12" type="ORF">ACFSKV_02880</name>
</gene>
<dbReference type="PROSITE" id="PS51635">
    <property type="entry name" value="PNPLA"/>
    <property type="match status" value="1"/>
</dbReference>
<evidence type="ECO:0000256" key="4">
    <source>
        <dbReference type="ARBA" id="ARBA00022801"/>
    </source>
</evidence>
<dbReference type="PANTHER" id="PTHR14226">
    <property type="entry name" value="NEUROPATHY TARGET ESTERASE/SWISS CHEESE D.MELANOGASTER"/>
    <property type="match status" value="1"/>
</dbReference>
<evidence type="ECO:0000256" key="8">
    <source>
        <dbReference type="ARBA" id="ARBA00023136"/>
    </source>
</evidence>
<dbReference type="Gene3D" id="2.60.120.10">
    <property type="entry name" value="Jelly Rolls"/>
    <property type="match status" value="1"/>
</dbReference>
<dbReference type="EMBL" id="JBHUIV010000006">
    <property type="protein sequence ID" value="MFD2200495.1"/>
    <property type="molecule type" value="Genomic_DNA"/>
</dbReference>
<dbReference type="EC" id="3.1.1.-" evidence="12"/>
<comment type="subcellular location">
    <subcellularLocation>
        <location evidence="1">Membrane</location>
    </subcellularLocation>
</comment>
<dbReference type="SUPFAM" id="SSF51206">
    <property type="entry name" value="cAMP-binding domain-like"/>
    <property type="match status" value="1"/>
</dbReference>
<dbReference type="InterPro" id="IPR056556">
    <property type="entry name" value="NTE1_P-loop_dom"/>
</dbReference>
<dbReference type="Proteomes" id="UP001597414">
    <property type="component" value="Unassembled WGS sequence"/>
</dbReference>
<dbReference type="SUPFAM" id="SSF52151">
    <property type="entry name" value="FabD/lysophospholipase-like"/>
    <property type="match status" value="1"/>
</dbReference>
<sequence>MYTNFIFDDHYRRLLVNLFGEMEENSLKQIFESGKKIELDSGEYLFKQGDKKNELYIVLSGRLRAINQEKTHISVLGDIAEGEPVGEIALFTGEPRMAGVVAIRKSVVLEINQDHYHSVVSKNPGFASALTRFVIKRMRRNELEKNVESAPKNIVLLPLQKDLKIGFWIEELKKHFASLYLPTQVLSEESDLGKSAKPIMEVLESFQGLNLLLCDGNDSEWTKKCLLNADLIILASDFHADPNLYPVEIEQNLYENSILNRKKYLLLLHPEDAGLPENTEKWFKNRNLSLHIHARKNNPRDIRRLCRIISNQAIGLVLGGSNSKGYAHIGAVKALLEAGLEIDFVGGSSAGAIYGMSMTFADFDFESIEKTCNDSASIESGINDFMLTYFSKNSYKKIEEFTKKTFQNSSLEDFWITSYCVSTDISNNEVKVHRTGPAWQKVQESFTSPGIFPPVVINDQIYVDGALSDKIPIDPMYRYPIKHIIAVSLTGTEPEKVDLHANPSVWDQIKEKFTKKKVYDNPVITTVMVNSMTLNPRQKAEINKSKVSLLLDINLRAVSLLDDSQWKKVVKKGHDQTKLFLKGLSEEEKFW</sequence>
<keyword evidence="5 9" id="KW-0442">Lipid degradation</keyword>
<feature type="short sequence motif" description="DGA/G" evidence="9">
    <location>
        <begin position="464"/>
        <end position="466"/>
    </location>
</feature>